<dbReference type="PANTHER" id="PTHR33064">
    <property type="entry name" value="POL PROTEIN"/>
    <property type="match status" value="1"/>
</dbReference>
<name>A0A8S3UIS7_MYTED</name>
<dbReference type="InterPro" id="IPR043128">
    <property type="entry name" value="Rev_trsase/Diguanyl_cyclase"/>
</dbReference>
<dbReference type="AlphaFoldDB" id="A0A8S3UIS7"/>
<dbReference type="InterPro" id="IPR000477">
    <property type="entry name" value="RT_dom"/>
</dbReference>
<accession>A0A8S3UIS7</accession>
<evidence type="ECO:0000313" key="3">
    <source>
        <dbReference type="Proteomes" id="UP000683360"/>
    </source>
</evidence>
<keyword evidence="3" id="KW-1185">Reference proteome</keyword>
<dbReference type="Proteomes" id="UP000683360">
    <property type="component" value="Unassembled WGS sequence"/>
</dbReference>
<dbReference type="OrthoDB" id="6141573at2759"/>
<proteinExistence type="predicted"/>
<dbReference type="EMBL" id="CAJPWZ010002637">
    <property type="protein sequence ID" value="CAG2242196.1"/>
    <property type="molecule type" value="Genomic_DNA"/>
</dbReference>
<dbReference type="Gene3D" id="3.30.70.270">
    <property type="match status" value="2"/>
</dbReference>
<gene>
    <name evidence="2" type="ORF">MEDL_54397</name>
</gene>
<comment type="caution">
    <text evidence="2">The sequence shown here is derived from an EMBL/GenBank/DDBJ whole genome shotgun (WGS) entry which is preliminary data.</text>
</comment>
<evidence type="ECO:0000313" key="2">
    <source>
        <dbReference type="EMBL" id="CAG2242196.1"/>
    </source>
</evidence>
<protein>
    <recommendedName>
        <fullName evidence="1">Reverse transcriptase domain-containing protein</fullName>
    </recommendedName>
</protein>
<evidence type="ECO:0000259" key="1">
    <source>
        <dbReference type="Pfam" id="PF00078"/>
    </source>
</evidence>
<dbReference type="SUPFAM" id="SSF56672">
    <property type="entry name" value="DNA/RNA polymerases"/>
    <property type="match status" value="1"/>
</dbReference>
<sequence length="239" mass="26265">MPDVDSTLRQIAQWKHIVISDLTKSFYQIPLHRDTMKYCGVSTPFCGLRVYVRSAMGMPGSETALEELTCRALGHLVQEGVVAKIADDLYCGGNSPEELLTNWERVLQALQKCSLNLSATKTIIAPKQAIYLGWIWELGSIRASPHRIATLSNCQPPQTVRALRSFVGAYKVLSRVIKNSSGLLSLLENAVAGSESKDTILWTEELNSAFTSAQNALSTNRSIALPRQTTNSGLLQTEL</sequence>
<feature type="domain" description="Reverse transcriptase" evidence="1">
    <location>
        <begin position="7"/>
        <end position="134"/>
    </location>
</feature>
<reference evidence="2" key="1">
    <citation type="submission" date="2021-03" db="EMBL/GenBank/DDBJ databases">
        <authorList>
            <person name="Bekaert M."/>
        </authorList>
    </citation>
    <scope>NUCLEOTIDE SEQUENCE</scope>
</reference>
<organism evidence="2 3">
    <name type="scientific">Mytilus edulis</name>
    <name type="common">Blue mussel</name>
    <dbReference type="NCBI Taxonomy" id="6550"/>
    <lineage>
        <taxon>Eukaryota</taxon>
        <taxon>Metazoa</taxon>
        <taxon>Spiralia</taxon>
        <taxon>Lophotrochozoa</taxon>
        <taxon>Mollusca</taxon>
        <taxon>Bivalvia</taxon>
        <taxon>Autobranchia</taxon>
        <taxon>Pteriomorphia</taxon>
        <taxon>Mytilida</taxon>
        <taxon>Mytiloidea</taxon>
        <taxon>Mytilidae</taxon>
        <taxon>Mytilinae</taxon>
        <taxon>Mytilus</taxon>
    </lineage>
</organism>
<dbReference type="InterPro" id="IPR043502">
    <property type="entry name" value="DNA/RNA_pol_sf"/>
</dbReference>
<dbReference type="InterPro" id="IPR051320">
    <property type="entry name" value="Viral_Replic_Matur_Polypro"/>
</dbReference>
<dbReference type="Pfam" id="PF00078">
    <property type="entry name" value="RVT_1"/>
    <property type="match status" value="1"/>
</dbReference>
<dbReference type="PANTHER" id="PTHR33064:SF37">
    <property type="entry name" value="RIBONUCLEASE H"/>
    <property type="match status" value="1"/>
</dbReference>